<gene>
    <name evidence="6" type="ORF">FD32_GL001089</name>
</gene>
<evidence type="ECO:0000259" key="4">
    <source>
        <dbReference type="Pfam" id="PF13802"/>
    </source>
</evidence>
<evidence type="ECO:0000256" key="1">
    <source>
        <dbReference type="ARBA" id="ARBA00007806"/>
    </source>
</evidence>
<dbReference type="Gene3D" id="2.60.40.1760">
    <property type="entry name" value="glycosyl hydrolase (family 31)"/>
    <property type="match status" value="1"/>
</dbReference>
<keyword evidence="2" id="KW-0378">Hydrolase</keyword>
<feature type="domain" description="Glycoside hydrolase family 31 TIM barrel" evidence="3">
    <location>
        <begin position="255"/>
        <end position="579"/>
    </location>
</feature>
<comment type="caution">
    <text evidence="6">The sequence shown here is derived from an EMBL/GenBank/DDBJ whole genome shotgun (WGS) entry which is preliminary data.</text>
</comment>
<dbReference type="CDD" id="cd14752">
    <property type="entry name" value="GH31_N"/>
    <property type="match status" value="1"/>
</dbReference>
<dbReference type="GO" id="GO:0030246">
    <property type="term" value="F:carbohydrate binding"/>
    <property type="evidence" value="ECO:0007669"/>
    <property type="project" value="InterPro"/>
</dbReference>
<dbReference type="STRING" id="1423782.FD32_GL001089"/>
<dbReference type="PANTHER" id="PTHR22762:SF120">
    <property type="entry name" value="HETEROGLYCAN GLUCOSIDASE 1"/>
    <property type="match status" value="1"/>
</dbReference>
<dbReference type="Pfam" id="PF13802">
    <property type="entry name" value="Gal_mutarotas_2"/>
    <property type="match status" value="1"/>
</dbReference>
<dbReference type="CDD" id="cd06604">
    <property type="entry name" value="GH31_glucosidase_II_MalA"/>
    <property type="match status" value="1"/>
</dbReference>
<dbReference type="InterPro" id="IPR048395">
    <property type="entry name" value="Glyco_hydro_31_C"/>
</dbReference>
<dbReference type="PATRIC" id="fig|1423782.4.peg.1140"/>
<dbReference type="AlphaFoldDB" id="A0A0R1XC57"/>
<evidence type="ECO:0000313" key="7">
    <source>
        <dbReference type="Proteomes" id="UP000051412"/>
    </source>
</evidence>
<dbReference type="Gene3D" id="3.20.20.80">
    <property type="entry name" value="Glycosidases"/>
    <property type="match status" value="2"/>
</dbReference>
<name>A0A0R1XC57_9LACO</name>
<dbReference type="InterPro" id="IPR000322">
    <property type="entry name" value="Glyco_hydro_31_TIM"/>
</dbReference>
<comment type="similarity">
    <text evidence="1 2">Belongs to the glycosyl hydrolase 31 family.</text>
</comment>
<evidence type="ECO:0000259" key="5">
    <source>
        <dbReference type="Pfam" id="PF21365"/>
    </source>
</evidence>
<dbReference type="Gene3D" id="2.60.40.1180">
    <property type="entry name" value="Golgi alpha-mannosidase II"/>
    <property type="match status" value="2"/>
</dbReference>
<dbReference type="InterPro" id="IPR025887">
    <property type="entry name" value="Glyco_hydro_31_N_dom"/>
</dbReference>
<feature type="domain" description="Glycoside hydrolase family 31 N-terminal" evidence="4">
    <location>
        <begin position="25"/>
        <end position="213"/>
    </location>
</feature>
<evidence type="ECO:0000256" key="2">
    <source>
        <dbReference type="RuleBase" id="RU361185"/>
    </source>
</evidence>
<dbReference type="PANTHER" id="PTHR22762">
    <property type="entry name" value="ALPHA-GLUCOSIDASE"/>
    <property type="match status" value="1"/>
</dbReference>
<dbReference type="GO" id="GO:0004553">
    <property type="term" value="F:hydrolase activity, hydrolyzing O-glycosyl compounds"/>
    <property type="evidence" value="ECO:0007669"/>
    <property type="project" value="InterPro"/>
</dbReference>
<reference evidence="6 7" key="1">
    <citation type="journal article" date="2015" name="Genome Announc.">
        <title>Expanding the biotechnology potential of lactobacilli through comparative genomics of 213 strains and associated genera.</title>
        <authorList>
            <person name="Sun Z."/>
            <person name="Harris H.M."/>
            <person name="McCann A."/>
            <person name="Guo C."/>
            <person name="Argimon S."/>
            <person name="Zhang W."/>
            <person name="Yang X."/>
            <person name="Jeffery I.B."/>
            <person name="Cooney J.C."/>
            <person name="Kagawa T.F."/>
            <person name="Liu W."/>
            <person name="Song Y."/>
            <person name="Salvetti E."/>
            <person name="Wrobel A."/>
            <person name="Rasinkangas P."/>
            <person name="Parkhill J."/>
            <person name="Rea M.C."/>
            <person name="O'Sullivan O."/>
            <person name="Ritari J."/>
            <person name="Douillard F.P."/>
            <person name="Paul Ross R."/>
            <person name="Yang R."/>
            <person name="Briner A.E."/>
            <person name="Felis G.E."/>
            <person name="de Vos W.M."/>
            <person name="Barrangou R."/>
            <person name="Klaenhammer T.R."/>
            <person name="Caufield P.W."/>
            <person name="Cui Y."/>
            <person name="Zhang H."/>
            <person name="O'Toole P.W."/>
        </authorList>
    </citation>
    <scope>NUCLEOTIDE SEQUENCE [LARGE SCALE GENOMIC DNA]</scope>
    <source>
        <strain evidence="6 7">DSM 6035</strain>
    </source>
</reference>
<feature type="domain" description="Glycosyl hydrolase family 31 C-terminal" evidence="5">
    <location>
        <begin position="588"/>
        <end position="674"/>
    </location>
</feature>
<evidence type="ECO:0000259" key="3">
    <source>
        <dbReference type="Pfam" id="PF01055"/>
    </source>
</evidence>
<dbReference type="Proteomes" id="UP000051412">
    <property type="component" value="Unassembled WGS sequence"/>
</dbReference>
<dbReference type="Pfam" id="PF21365">
    <property type="entry name" value="Glyco_hydro_31_3rd"/>
    <property type="match status" value="1"/>
</dbReference>
<proteinExistence type="inferred from homology"/>
<keyword evidence="7" id="KW-1185">Reference proteome</keyword>
<dbReference type="EMBL" id="AZGM01000140">
    <property type="protein sequence ID" value="KRM24966.1"/>
    <property type="molecule type" value="Genomic_DNA"/>
</dbReference>
<dbReference type="OrthoDB" id="176168at2"/>
<dbReference type="Pfam" id="PF01055">
    <property type="entry name" value="Glyco_hydro_31_2nd"/>
    <property type="match status" value="1"/>
</dbReference>
<dbReference type="SUPFAM" id="SSF51011">
    <property type="entry name" value="Glycosyl hydrolase domain"/>
    <property type="match status" value="1"/>
</dbReference>
<dbReference type="RefSeq" id="WP_047767042.1">
    <property type="nucleotide sequence ID" value="NZ_AZGM01000140.1"/>
</dbReference>
<dbReference type="InterPro" id="IPR017853">
    <property type="entry name" value="GH"/>
</dbReference>
<keyword evidence="2" id="KW-0326">Glycosidase</keyword>
<dbReference type="InterPro" id="IPR011013">
    <property type="entry name" value="Gal_mutarotase_sf_dom"/>
</dbReference>
<dbReference type="SUPFAM" id="SSF74650">
    <property type="entry name" value="Galactose mutarotase-like"/>
    <property type="match status" value="1"/>
</dbReference>
<dbReference type="InterPro" id="IPR013780">
    <property type="entry name" value="Glyco_hydro_b"/>
</dbReference>
<dbReference type="SUPFAM" id="SSF51445">
    <property type="entry name" value="(Trans)glycosidases"/>
    <property type="match status" value="1"/>
</dbReference>
<dbReference type="GO" id="GO:0005975">
    <property type="term" value="P:carbohydrate metabolic process"/>
    <property type="evidence" value="ECO:0007669"/>
    <property type="project" value="InterPro"/>
</dbReference>
<accession>A0A0R1XC57</accession>
<sequence length="772" mass="89126">MTNRLTGYQSSEPKVTLNYEDGHNLVLDILTSQIIRVFMDRNCTTNSYAIQGDKHHKTNYTVDNKGDHIEVRTPDLTVKAYDGRHIDFFDGEGNPLVMDYRGRRQALANDLDDEHKSTVLAEGHDINLLGKSDDRHYEIIKSLSPDEQFYGLGDKPGFLDKRGYDYDNWNVDFGQVHNESVKGIYKSIPVMYGLKDSHPYGLFFDNTYKSHFDLGKESENYYYYSAADGNIDYYVLGGHTLKDVVANYTYLTGVTPLPQKWVLGYQQSRWGYSTSDKRVESIADGFAKYHLPIDVIHLDIDYMRGYRDFTWDTTKYQDPKKFVAEMKKRGIRLMPILDAGVKKDEDGYDIYQEGVKKGYFVENPDGTVFVGRVWPGDAVFPDFGRPEVRKWWAKHIKFFADMGACGVWNDMDEPASFDGELPKDLVFSDGDQKSTHAKMHNVFGHLQAQAAYEGMKDATGKRPYVITRAAYAGTQKYSTVWTGDNQSIWSHLQLAIPQLNSLGMSGFAIAGTDIGGFQKDTTPELLTRWLEASLFVPLFRNHAEMGTRYQEPWAFDRQTLDIYRDYLNLRYRFVPYLYDQLRHETESGLPVMRPLVLNYDQDPAVRQLNDEYMVGTNILVAPIVNQGADKRLVYLPAGKWLDFWNNVEYSGKQTIMVNAPIEKLPLFIKKDTILPWGNKVKHISDQPEKVMTFRLFGDCGAYKHYQDNGLDFKYQEGEYNEYYVEVAADGQVTVQLHKHGYQPTYDRIYVETDRGRFEFDYDRKEESYHLAK</sequence>
<evidence type="ECO:0000313" key="6">
    <source>
        <dbReference type="EMBL" id="KRM24966.1"/>
    </source>
</evidence>
<organism evidence="6 7">
    <name type="scientific">Limosilactobacillus panis DSM 6035</name>
    <dbReference type="NCBI Taxonomy" id="1423782"/>
    <lineage>
        <taxon>Bacteria</taxon>
        <taxon>Bacillati</taxon>
        <taxon>Bacillota</taxon>
        <taxon>Bacilli</taxon>
        <taxon>Lactobacillales</taxon>
        <taxon>Lactobacillaceae</taxon>
        <taxon>Limosilactobacillus</taxon>
    </lineage>
</organism>
<protein>
    <submittedName>
        <fullName evidence="6">Alpha-glucosidase 2</fullName>
    </submittedName>
</protein>